<gene>
    <name evidence="2" type="ORF">V6N12_012201</name>
</gene>
<comment type="caution">
    <text evidence="2">The sequence shown here is derived from an EMBL/GenBank/DDBJ whole genome shotgun (WGS) entry which is preliminary data.</text>
</comment>
<dbReference type="EMBL" id="JBBPBM010000052">
    <property type="protein sequence ID" value="KAK8518967.1"/>
    <property type="molecule type" value="Genomic_DNA"/>
</dbReference>
<evidence type="ECO:0000256" key="1">
    <source>
        <dbReference type="SAM" id="MobiDB-lite"/>
    </source>
</evidence>
<feature type="compositionally biased region" description="Basic and acidic residues" evidence="1">
    <location>
        <begin position="99"/>
        <end position="114"/>
    </location>
</feature>
<keyword evidence="3" id="KW-1185">Reference proteome</keyword>
<name>A0ABR2CHX3_9ROSI</name>
<evidence type="ECO:0000313" key="2">
    <source>
        <dbReference type="EMBL" id="KAK8518967.1"/>
    </source>
</evidence>
<accession>A0ABR2CHX3</accession>
<proteinExistence type="predicted"/>
<evidence type="ECO:0000313" key="3">
    <source>
        <dbReference type="Proteomes" id="UP001472677"/>
    </source>
</evidence>
<sequence length="129" mass="14566">MGIIEVQVEVMTDMNVIDTVGGSGAILKVGEEIVMMMISEIAVDQERYLNALKLDRQTCKTFKGITHSSYRTLYKPDLKKDGHVRCQDPVQGNGTLENNKPEDDNFSFESKEQWPSRSHPKLLQAIIQP</sequence>
<organism evidence="2 3">
    <name type="scientific">Hibiscus sabdariffa</name>
    <name type="common">roselle</name>
    <dbReference type="NCBI Taxonomy" id="183260"/>
    <lineage>
        <taxon>Eukaryota</taxon>
        <taxon>Viridiplantae</taxon>
        <taxon>Streptophyta</taxon>
        <taxon>Embryophyta</taxon>
        <taxon>Tracheophyta</taxon>
        <taxon>Spermatophyta</taxon>
        <taxon>Magnoliopsida</taxon>
        <taxon>eudicotyledons</taxon>
        <taxon>Gunneridae</taxon>
        <taxon>Pentapetalae</taxon>
        <taxon>rosids</taxon>
        <taxon>malvids</taxon>
        <taxon>Malvales</taxon>
        <taxon>Malvaceae</taxon>
        <taxon>Malvoideae</taxon>
        <taxon>Hibiscus</taxon>
    </lineage>
</organism>
<dbReference type="Proteomes" id="UP001472677">
    <property type="component" value="Unassembled WGS sequence"/>
</dbReference>
<reference evidence="2 3" key="1">
    <citation type="journal article" date="2024" name="G3 (Bethesda)">
        <title>Genome assembly of Hibiscus sabdariffa L. provides insights into metabolisms of medicinal natural products.</title>
        <authorList>
            <person name="Kim T."/>
        </authorList>
    </citation>
    <scope>NUCLEOTIDE SEQUENCE [LARGE SCALE GENOMIC DNA]</scope>
    <source>
        <strain evidence="2">TK-2024</strain>
        <tissue evidence="2">Old leaves</tissue>
    </source>
</reference>
<protein>
    <submittedName>
        <fullName evidence="2">Uncharacterized protein</fullName>
    </submittedName>
</protein>
<feature type="region of interest" description="Disordered" evidence="1">
    <location>
        <begin position="84"/>
        <end position="121"/>
    </location>
</feature>